<dbReference type="InterPro" id="IPR021135">
    <property type="entry name" value="PEP_COase"/>
</dbReference>
<dbReference type="Gene3D" id="1.20.1440.90">
    <property type="entry name" value="Phosphoenolpyruvate/pyruvate domain"/>
    <property type="match status" value="2"/>
</dbReference>
<evidence type="ECO:0000256" key="9">
    <source>
        <dbReference type="ARBA" id="ARBA00048995"/>
    </source>
</evidence>
<evidence type="ECO:0000256" key="12">
    <source>
        <dbReference type="SAM" id="MobiDB-lite"/>
    </source>
</evidence>
<dbReference type="PROSITE" id="PS00781">
    <property type="entry name" value="PEPCASE_1"/>
    <property type="match status" value="1"/>
</dbReference>
<keyword evidence="7" id="KW-0456">Lyase</keyword>
<sequence>MTDITDDIAEEISFQGFDDDCKLLGNLLRDILQREAGSTIIDKLEKIKVLSQSACNMRQAGLEDMAELLEKQLASDLSKMTLEEALTVARAFSHHLNLMCIAETHHRVRKGSNMVLVAKSCDNIFNQLLQDGVSPDELYNTVCKQEVEIVLTAHPTQINRRTLQYKHLKIAHLLDYNDRSDLSTEDREMLIEDLVREITSIWQTDELRREKPTPVDEARAGLNIVEQSLWKAVPHYLRRVSSSLKKHTGKPLPLTCTPIKFGSWMGGDRDGNPNVTAKVTKDVSLLSRWMAIDLYVREVDTLRFELSMNRCSDKLSRLAHEILEEVNEEEDRHESWNDSISRSQLKHPNQPFSPLPTKLPPGAHIPSCAERGGSEHPRLMPGADHKQLHHKGGDISSSTESNGGGQNARSSIPISPNNSATSLVSMTRSPSFNSAQLLSQRKLFAESQMGRSSFQRLLEPKLPQLPGIAPYRVVLGSVKDKLLRTRRRLELLIEDGPTENDSMDYYETTDQLLEPLLLCYESLQSCGSGVLADGRLADLIRRVATFGMVLMKLDLRQESGRHAETIDAITKYLDMGTYSEWNEEKKLNFLTTELKGKRPLVPPSIEVSTDVREVLDTFRTAFELGSDSFGAYVISMASNASDVLAVELLQKDARLAVSGESGRACPSGLLRVVPLFETVKDLRGAGSVIRKLLSIDWYRQHIIKNHNGHQEVMVGYSDSGKDAGRFTAAWELYKAQEDVVAACKEYGIKVTLFHGRGGSIGRGGGPTYLAIQSQPPGSVMGTLRSTEQGEMVQAKFGLPQTAVRQLEIYTTAVLLATLRPPLPPREEKWRNLMEDISKISCQCYRNVVYENPEFLSYFHEATPQSELGFLNIGSRPTRRKSSKGIGHLRAIPWVFAWTQTRFVLPAWLGVGAGLKGAFEKGQTEELKAMYKEWPFFQSTIDLIEMVLGKADIPIAKHYDEVLVSEKRRQLGSQLRSELITTGKFVLAVSGNDKPQQNNKSLRKLIEARLPFLNPMNMLQVEILKRLRSDDDNLKARDALLITINGIAAGMRNTG</sequence>
<dbReference type="EC" id="4.1.1.31" evidence="4"/>
<evidence type="ECO:0000313" key="13">
    <source>
        <dbReference type="EMBL" id="KAK7407610.1"/>
    </source>
</evidence>
<feature type="active site" evidence="11">
    <location>
        <position position="721"/>
    </location>
</feature>
<dbReference type="GO" id="GO:0008964">
    <property type="term" value="F:phosphoenolpyruvate carboxylase activity"/>
    <property type="evidence" value="ECO:0007669"/>
    <property type="project" value="UniProtKB-EC"/>
</dbReference>
<evidence type="ECO:0000256" key="4">
    <source>
        <dbReference type="ARBA" id="ARBA00012305"/>
    </source>
</evidence>
<comment type="caution">
    <text evidence="13">The sequence shown here is derived from an EMBL/GenBank/DDBJ whole genome shotgun (WGS) entry which is preliminary data.</text>
</comment>
<gene>
    <name evidence="13" type="ORF">VNO78_09564</name>
</gene>
<comment type="catalytic activity">
    <reaction evidence="9">
        <text>oxaloacetate + phosphate = phosphoenolpyruvate + hydrogencarbonate</text>
        <dbReference type="Rhea" id="RHEA:28370"/>
        <dbReference type="ChEBI" id="CHEBI:16452"/>
        <dbReference type="ChEBI" id="CHEBI:17544"/>
        <dbReference type="ChEBI" id="CHEBI:43474"/>
        <dbReference type="ChEBI" id="CHEBI:58702"/>
        <dbReference type="EC" id="4.1.1.31"/>
    </reaction>
</comment>
<dbReference type="Proteomes" id="UP001386955">
    <property type="component" value="Unassembled WGS sequence"/>
</dbReference>
<comment type="similarity">
    <text evidence="2">Belongs to the PEPCase type 1 family.</text>
</comment>
<dbReference type="PANTHER" id="PTHR30523:SF6">
    <property type="entry name" value="PHOSPHOENOLPYRUVATE CARBOXYLASE"/>
    <property type="match status" value="1"/>
</dbReference>
<comment type="cofactor">
    <cofactor evidence="1">
        <name>Mg(2+)</name>
        <dbReference type="ChEBI" id="CHEBI:18420"/>
    </cofactor>
</comment>
<dbReference type="InterPro" id="IPR022805">
    <property type="entry name" value="PEP_COase_bac/pln-type"/>
</dbReference>
<feature type="active site" evidence="10">
    <location>
        <position position="154"/>
    </location>
</feature>
<feature type="compositionally biased region" description="Polar residues" evidence="12">
    <location>
        <begin position="395"/>
        <end position="420"/>
    </location>
</feature>
<proteinExistence type="inferred from homology"/>
<keyword evidence="14" id="KW-1185">Reference proteome</keyword>
<dbReference type="GO" id="GO:0006099">
    <property type="term" value="P:tricarboxylic acid cycle"/>
    <property type="evidence" value="ECO:0007669"/>
    <property type="project" value="InterPro"/>
</dbReference>
<evidence type="ECO:0000313" key="14">
    <source>
        <dbReference type="Proteomes" id="UP001386955"/>
    </source>
</evidence>
<name>A0AAN9SX94_PSOTE</name>
<keyword evidence="5" id="KW-0597">Phosphoprotein</keyword>
<evidence type="ECO:0000256" key="11">
    <source>
        <dbReference type="PROSITE-ProRule" id="PRU10112"/>
    </source>
</evidence>
<dbReference type="InterPro" id="IPR015813">
    <property type="entry name" value="Pyrv/PenolPyrv_kinase-like_dom"/>
</dbReference>
<comment type="subunit">
    <text evidence="3">Homotetramer.</text>
</comment>
<feature type="compositionally biased region" description="Polar residues" evidence="12">
    <location>
        <begin position="337"/>
        <end position="350"/>
    </location>
</feature>
<evidence type="ECO:0000256" key="3">
    <source>
        <dbReference type="ARBA" id="ARBA00011881"/>
    </source>
</evidence>
<reference evidence="13 14" key="1">
    <citation type="submission" date="2024-01" db="EMBL/GenBank/DDBJ databases">
        <title>The genomes of 5 underutilized Papilionoideae crops provide insights into root nodulation and disease resistanc.</title>
        <authorList>
            <person name="Jiang F."/>
        </authorList>
    </citation>
    <scope>NUCLEOTIDE SEQUENCE [LARGE SCALE GENOMIC DNA]</scope>
    <source>
        <strain evidence="13">DUOXIRENSHENG_FW03</strain>
        <tissue evidence="13">Leaves</tissue>
    </source>
</reference>
<dbReference type="EMBL" id="JAYMYS010000002">
    <property type="protein sequence ID" value="KAK7407610.1"/>
    <property type="molecule type" value="Genomic_DNA"/>
</dbReference>
<evidence type="ECO:0000256" key="1">
    <source>
        <dbReference type="ARBA" id="ARBA00001946"/>
    </source>
</evidence>
<evidence type="ECO:0000256" key="6">
    <source>
        <dbReference type="ARBA" id="ARBA00022842"/>
    </source>
</evidence>
<dbReference type="AlphaFoldDB" id="A0AAN9SX94"/>
<feature type="region of interest" description="Disordered" evidence="12">
    <location>
        <begin position="326"/>
        <end position="420"/>
    </location>
</feature>
<dbReference type="PANTHER" id="PTHR30523">
    <property type="entry name" value="PHOSPHOENOLPYRUVATE CARBOXYLASE"/>
    <property type="match status" value="1"/>
</dbReference>
<dbReference type="InterPro" id="IPR033129">
    <property type="entry name" value="PEPCASE_His_AS"/>
</dbReference>
<evidence type="ECO:0000256" key="8">
    <source>
        <dbReference type="ARBA" id="ARBA00023300"/>
    </source>
</evidence>
<organism evidence="13 14">
    <name type="scientific">Psophocarpus tetragonolobus</name>
    <name type="common">Winged bean</name>
    <name type="synonym">Dolichos tetragonolobus</name>
    <dbReference type="NCBI Taxonomy" id="3891"/>
    <lineage>
        <taxon>Eukaryota</taxon>
        <taxon>Viridiplantae</taxon>
        <taxon>Streptophyta</taxon>
        <taxon>Embryophyta</taxon>
        <taxon>Tracheophyta</taxon>
        <taxon>Spermatophyta</taxon>
        <taxon>Magnoliopsida</taxon>
        <taxon>eudicotyledons</taxon>
        <taxon>Gunneridae</taxon>
        <taxon>Pentapetalae</taxon>
        <taxon>rosids</taxon>
        <taxon>fabids</taxon>
        <taxon>Fabales</taxon>
        <taxon>Fabaceae</taxon>
        <taxon>Papilionoideae</taxon>
        <taxon>50 kb inversion clade</taxon>
        <taxon>NPAAA clade</taxon>
        <taxon>indigoferoid/millettioid clade</taxon>
        <taxon>Phaseoleae</taxon>
        <taxon>Psophocarpus</taxon>
    </lineage>
</organism>
<evidence type="ECO:0000256" key="10">
    <source>
        <dbReference type="PROSITE-ProRule" id="PRU10111"/>
    </source>
</evidence>
<feature type="compositionally biased region" description="Basic and acidic residues" evidence="12">
    <location>
        <begin position="372"/>
        <end position="386"/>
    </location>
</feature>
<dbReference type="Pfam" id="PF00311">
    <property type="entry name" value="PEPcase"/>
    <property type="match status" value="2"/>
</dbReference>
<dbReference type="FunFam" id="1.20.1440.90:FF:000003">
    <property type="entry name" value="Phosphoenolpyruvate carboxylase 4"/>
    <property type="match status" value="1"/>
</dbReference>
<evidence type="ECO:0000256" key="2">
    <source>
        <dbReference type="ARBA" id="ARBA00008346"/>
    </source>
</evidence>
<protein>
    <recommendedName>
        <fullName evidence="4">phosphoenolpyruvate carboxylase</fullName>
        <ecNumber evidence="4">4.1.1.31</ecNumber>
    </recommendedName>
</protein>
<dbReference type="GO" id="GO:0015977">
    <property type="term" value="P:carbon fixation"/>
    <property type="evidence" value="ECO:0007669"/>
    <property type="project" value="UniProtKB-KW"/>
</dbReference>
<dbReference type="GO" id="GO:0005829">
    <property type="term" value="C:cytosol"/>
    <property type="evidence" value="ECO:0007669"/>
    <property type="project" value="TreeGrafter"/>
</dbReference>
<dbReference type="SUPFAM" id="SSF51621">
    <property type="entry name" value="Phosphoenolpyruvate/pyruvate domain"/>
    <property type="match status" value="1"/>
</dbReference>
<dbReference type="HAMAP" id="MF_00595">
    <property type="entry name" value="PEPcase_type1"/>
    <property type="match status" value="1"/>
</dbReference>
<keyword evidence="6" id="KW-0460">Magnesium</keyword>
<dbReference type="InterPro" id="IPR018129">
    <property type="entry name" value="PEP_COase_Lys_AS"/>
</dbReference>
<accession>A0AAN9SX94</accession>
<dbReference type="PROSITE" id="PS00393">
    <property type="entry name" value="PEPCASE_2"/>
    <property type="match status" value="1"/>
</dbReference>
<dbReference type="PRINTS" id="PR00150">
    <property type="entry name" value="PEPCARBXLASE"/>
</dbReference>
<evidence type="ECO:0000256" key="7">
    <source>
        <dbReference type="ARBA" id="ARBA00023239"/>
    </source>
</evidence>
<keyword evidence="8" id="KW-0120">Carbon dioxide fixation</keyword>
<evidence type="ECO:0000256" key="5">
    <source>
        <dbReference type="ARBA" id="ARBA00022553"/>
    </source>
</evidence>